<keyword evidence="2" id="KW-1185">Reference proteome</keyword>
<dbReference type="Proteomes" id="UP001620645">
    <property type="component" value="Unassembled WGS sequence"/>
</dbReference>
<dbReference type="AlphaFoldDB" id="A0ABD2J9Z3"/>
<organism evidence="1 2">
    <name type="scientific">Heterodera schachtii</name>
    <name type="common">Sugarbeet cyst nematode worm</name>
    <name type="synonym">Tylenchus schachtii</name>
    <dbReference type="NCBI Taxonomy" id="97005"/>
    <lineage>
        <taxon>Eukaryota</taxon>
        <taxon>Metazoa</taxon>
        <taxon>Ecdysozoa</taxon>
        <taxon>Nematoda</taxon>
        <taxon>Chromadorea</taxon>
        <taxon>Rhabditida</taxon>
        <taxon>Tylenchina</taxon>
        <taxon>Tylenchomorpha</taxon>
        <taxon>Tylenchoidea</taxon>
        <taxon>Heteroderidae</taxon>
        <taxon>Heteroderinae</taxon>
        <taxon>Heterodera</taxon>
    </lineage>
</organism>
<protein>
    <submittedName>
        <fullName evidence="1">Uncharacterized protein</fullName>
    </submittedName>
</protein>
<evidence type="ECO:0000313" key="1">
    <source>
        <dbReference type="EMBL" id="KAL3087433.1"/>
    </source>
</evidence>
<name>A0ABD2J9Z3_HETSC</name>
<dbReference type="EMBL" id="JBICCN010000179">
    <property type="protein sequence ID" value="KAL3087433.1"/>
    <property type="molecule type" value="Genomic_DNA"/>
</dbReference>
<accession>A0ABD2J9Z3</accession>
<comment type="caution">
    <text evidence="1">The sequence shown here is derived from an EMBL/GenBank/DDBJ whole genome shotgun (WGS) entry which is preliminary data.</text>
</comment>
<evidence type="ECO:0000313" key="2">
    <source>
        <dbReference type="Proteomes" id="UP001620645"/>
    </source>
</evidence>
<gene>
    <name evidence="1" type="ORF">niasHS_008762</name>
</gene>
<reference evidence="1 2" key="1">
    <citation type="submission" date="2024-10" db="EMBL/GenBank/DDBJ databases">
        <authorList>
            <person name="Kim D."/>
        </authorList>
    </citation>
    <scope>NUCLEOTIDE SEQUENCE [LARGE SCALE GENOMIC DNA]</scope>
    <source>
        <strain evidence="1">Taebaek</strain>
    </source>
</reference>
<sequence>MYPEGEEMKQLFKQSVTNARDKGKKRAAGKYQWNEWACLTASFGDEECYAHRAHIVNTQRDNGNLPSPPNAKSVGFWKCSCFFGAVGVNMTNANFVPKTTTRAGIKNFGNSP</sequence>
<proteinExistence type="predicted"/>